<dbReference type="STRING" id="572479.Hprae_0445"/>
<dbReference type="eggNOG" id="COG3437">
    <property type="taxonomic scope" value="Bacteria"/>
</dbReference>
<reference evidence="4" key="1">
    <citation type="submission" date="2010-10" db="EMBL/GenBank/DDBJ databases">
        <title>The complete genome of Halanaerobium praevalens DSM 2228.</title>
        <authorList>
            <consortium name="US DOE Joint Genome Institute (JGI-PGF)"/>
            <person name="Lucas S."/>
            <person name="Copeland A."/>
            <person name="Lapidus A."/>
            <person name="Glavina del Rio T."/>
            <person name="Dalin E."/>
            <person name="Tice H."/>
            <person name="Bruce D."/>
            <person name="Goodwin L."/>
            <person name="Pitluck S."/>
            <person name="Kyrpides N."/>
            <person name="Mavromatis K."/>
            <person name="Ivanova N."/>
            <person name="Ovchinnikova G."/>
            <person name="Chertkov O."/>
            <person name="Detter J.C."/>
            <person name="Han C."/>
            <person name="Larimer F."/>
            <person name="Land M."/>
            <person name="Hauser L."/>
            <person name="Markowitz V."/>
            <person name="Cheng J.-F."/>
            <person name="Hugenholtz P."/>
            <person name="Woyke T."/>
            <person name="Wu D."/>
            <person name="Tindall B."/>
            <person name="Pomrenke H.G."/>
            <person name="Brambilla E."/>
            <person name="Klenk H.-P."/>
            <person name="Eisen J.A."/>
        </authorList>
    </citation>
    <scope>NUCLEOTIDE SEQUENCE [LARGE SCALE GENOMIC DNA]</scope>
    <source>
        <strain evidence="4">ATCC 33744 / DSM 2228 / GSL</strain>
    </source>
</reference>
<dbReference type="InterPro" id="IPR019278">
    <property type="entry name" value="DICT_dom"/>
</dbReference>
<dbReference type="PROSITE" id="PS51832">
    <property type="entry name" value="HD_GYP"/>
    <property type="match status" value="1"/>
</dbReference>
<evidence type="ECO:0000259" key="2">
    <source>
        <dbReference type="PROSITE" id="PS51832"/>
    </source>
</evidence>
<accession>E3DNX5</accession>
<dbReference type="AlphaFoldDB" id="E3DNX5"/>
<protein>
    <submittedName>
        <fullName evidence="3">Metal dependent phosphohydrolase</fullName>
    </submittedName>
</protein>
<proteinExistence type="predicted"/>
<dbReference type="HOGENOM" id="CLU_591653_0_0_9"/>
<dbReference type="InterPro" id="IPR037522">
    <property type="entry name" value="HD_GYP_dom"/>
</dbReference>
<dbReference type="Proteomes" id="UP000006866">
    <property type="component" value="Chromosome"/>
</dbReference>
<evidence type="ECO:0000313" key="4">
    <source>
        <dbReference type="Proteomes" id="UP000006866"/>
    </source>
</evidence>
<dbReference type="InterPro" id="IPR003607">
    <property type="entry name" value="HD/PDEase_dom"/>
</dbReference>
<dbReference type="Gene3D" id="1.10.3210.10">
    <property type="entry name" value="Hypothetical protein af1432"/>
    <property type="match status" value="1"/>
</dbReference>
<reference evidence="3 4" key="2">
    <citation type="journal article" date="2011" name="Stand. Genomic Sci.">
        <title>Complete genome sequence of the extremely halophilic Halanaerobium praevalens type strain (GSL).</title>
        <authorList>
            <person name="Ivanova N."/>
            <person name="Sikorski J."/>
            <person name="Chertkov O."/>
            <person name="Nolan M."/>
            <person name="Lucas S."/>
            <person name="Hammon N."/>
            <person name="Deshpande S."/>
            <person name="Cheng J.F."/>
            <person name="Tapia R."/>
            <person name="Han C."/>
            <person name="Goodwin L."/>
            <person name="Pitluck S."/>
            <person name="Huntemann M."/>
            <person name="Liolios K."/>
            <person name="Pagani I."/>
            <person name="Mavromatis K."/>
            <person name="Ovchinikova G."/>
            <person name="Pati A."/>
            <person name="Chen A."/>
            <person name="Palaniappan K."/>
            <person name="Land M."/>
            <person name="Hauser L."/>
            <person name="Brambilla E.M."/>
            <person name="Kannan K.P."/>
            <person name="Rohde M."/>
            <person name="Tindall B.J."/>
            <person name="Goker M."/>
            <person name="Detter J.C."/>
            <person name="Woyke T."/>
            <person name="Bristow J."/>
            <person name="Eisen J.A."/>
            <person name="Markowitz V."/>
            <person name="Hugenholtz P."/>
            <person name="Kyrpides N.C."/>
            <person name="Klenk H.P."/>
            <person name="Lapidus A."/>
        </authorList>
    </citation>
    <scope>NUCLEOTIDE SEQUENCE [LARGE SCALE GENOMIC DNA]</scope>
    <source>
        <strain evidence="4">ATCC 33744 / DSM 2228 / GSL</strain>
    </source>
</reference>
<feature type="domain" description="HD-GYP" evidence="2">
    <location>
        <begin position="219"/>
        <end position="416"/>
    </location>
</feature>
<dbReference type="InterPro" id="IPR052020">
    <property type="entry name" value="Cyclic_di-GMP/3'3'-cGAMP_PDE"/>
</dbReference>
<dbReference type="KEGG" id="hpk:Hprae_0445"/>
<feature type="coiled-coil region" evidence="1">
    <location>
        <begin position="195"/>
        <end position="239"/>
    </location>
</feature>
<dbReference type="Pfam" id="PF10069">
    <property type="entry name" value="DICT"/>
    <property type="match status" value="1"/>
</dbReference>
<name>E3DNX5_HALPG</name>
<dbReference type="EMBL" id="CP002175">
    <property type="protein sequence ID" value="ADO76599.1"/>
    <property type="molecule type" value="Genomic_DNA"/>
</dbReference>
<dbReference type="Pfam" id="PF13487">
    <property type="entry name" value="HD_5"/>
    <property type="match status" value="1"/>
</dbReference>
<sequence length="448" mass="51930">MNSLYNSLASNNSLLEAEIFTKASMVAISHSVEKVVKKYNLKADIYALFQDYRYFLEERDRYLELDKLSRQIFIFAKNIPEDAEVAFARTTFVELKADSPLLKEWAVTVIHPHYSALLATKEEKEEQKINKEDYRMFKGFLTLDNQIAVESALFYQKILKQKKIALLEDGWELAQLANQKPKLEELISLFVNDSLFELETKLRALEEKEISLNKMAVNNQELSREIMQKLCEAAEFRDEDSIFHILRIGFTAAIIYRELGASKLDIENIFFAALLHDIGKIGIPDSILQKPGKLTAEEYKIMQNHPEMGAKILAGSKTDVLNMAYQIAYFHHEKWDGSGYPQGLKGEEIPLEARIVALADVFDALASKRVYKKAFSREKCIDIVEAERNKHFQAKILDILLNKLDEIYTFRKDLREFAESKTTREISDYFFSIDFSIFEFLKMRKMLN</sequence>
<dbReference type="CDD" id="cd00077">
    <property type="entry name" value="HDc"/>
    <property type="match status" value="1"/>
</dbReference>
<keyword evidence="4" id="KW-1185">Reference proteome</keyword>
<dbReference type="SUPFAM" id="SSF109604">
    <property type="entry name" value="HD-domain/PDEase-like"/>
    <property type="match status" value="1"/>
</dbReference>
<dbReference type="OrthoDB" id="9798833at2"/>
<dbReference type="PATRIC" id="fig|572479.3.peg.451"/>
<dbReference type="SMART" id="SM00471">
    <property type="entry name" value="HDc"/>
    <property type="match status" value="1"/>
</dbReference>
<organism evidence="3 4">
    <name type="scientific">Halanaerobium praevalens (strain ATCC 33744 / DSM 2228 / GSL)</name>
    <dbReference type="NCBI Taxonomy" id="572479"/>
    <lineage>
        <taxon>Bacteria</taxon>
        <taxon>Bacillati</taxon>
        <taxon>Bacillota</taxon>
        <taxon>Clostridia</taxon>
        <taxon>Halanaerobiales</taxon>
        <taxon>Halanaerobiaceae</taxon>
        <taxon>Halanaerobium</taxon>
    </lineage>
</organism>
<dbReference type="PANTHER" id="PTHR45228">
    <property type="entry name" value="CYCLIC DI-GMP PHOSPHODIESTERASE TM_0186-RELATED"/>
    <property type="match status" value="1"/>
</dbReference>
<evidence type="ECO:0000256" key="1">
    <source>
        <dbReference type="SAM" id="Coils"/>
    </source>
</evidence>
<keyword evidence="1" id="KW-0175">Coiled coil</keyword>
<dbReference type="RefSeq" id="WP_014552632.1">
    <property type="nucleotide sequence ID" value="NC_017455.1"/>
</dbReference>
<evidence type="ECO:0000313" key="3">
    <source>
        <dbReference type="EMBL" id="ADO76599.1"/>
    </source>
</evidence>
<gene>
    <name evidence="3" type="ordered locus">Hprae_0445</name>
</gene>